<accession>A0A1G7F715</accession>
<dbReference type="EMBL" id="FNBI01000001">
    <property type="protein sequence ID" value="SDE71697.1"/>
    <property type="molecule type" value="Genomic_DNA"/>
</dbReference>
<reference evidence="1 2" key="1">
    <citation type="submission" date="2016-10" db="EMBL/GenBank/DDBJ databases">
        <authorList>
            <person name="Varghese N."/>
            <person name="Submissions S."/>
        </authorList>
    </citation>
    <scope>NUCLEOTIDE SEQUENCE [LARGE SCALE GENOMIC DNA]</scope>
    <source>
        <strain evidence="1 2">S7-754</strain>
    </source>
</reference>
<evidence type="ECO:0000313" key="2">
    <source>
        <dbReference type="Proteomes" id="UP000323502"/>
    </source>
</evidence>
<keyword evidence="2" id="KW-1185">Reference proteome</keyword>
<organism evidence="1 2">
    <name type="scientific">Sphingomonas carotinifaciens</name>
    <dbReference type="NCBI Taxonomy" id="1166323"/>
    <lineage>
        <taxon>Bacteria</taxon>
        <taxon>Pseudomonadati</taxon>
        <taxon>Pseudomonadota</taxon>
        <taxon>Alphaproteobacteria</taxon>
        <taxon>Sphingomonadales</taxon>
        <taxon>Sphingomonadaceae</taxon>
        <taxon>Sphingomonas</taxon>
    </lineage>
</organism>
<name>A0A1G7F715_9SPHN</name>
<gene>
    <name evidence="1" type="ORF">SAMN05216557_101265</name>
</gene>
<dbReference type="AlphaFoldDB" id="A0A1G7F715"/>
<evidence type="ECO:0000313" key="1">
    <source>
        <dbReference type="EMBL" id="SDE71697.1"/>
    </source>
</evidence>
<dbReference type="RefSeq" id="WP_149680880.1">
    <property type="nucleotide sequence ID" value="NZ_JACIEY010000003.1"/>
</dbReference>
<sequence length="305" mass="34529">MMRKPAKLPNLCMTRRLAASVLDSRIKQLAASYRNWASKRAIRNSTLVAEKALPPDPIGILIDSNVHHHTVTHETGWISTGEKRFGSTVRGTGYAAKVPVYRQGSNSEEYENICYLAAIAQLAKIGRAKLWTSHHLLLEREGHPRARFADVGWFDFNLFGRGELPSIDGDPSDGILMTAFSHNVPAPDDIKTVLSRSTDKLYLELVRVMGQKNSQDAWHIRTAEVNGLYCFLTMEASLLRIINAQRERPVIKGLTTRIMSPKMLGEALGLRPIELKHFDHQDSSWFVRPDLHWEGEKRPSTRRKK</sequence>
<proteinExistence type="predicted"/>
<dbReference type="Proteomes" id="UP000323502">
    <property type="component" value="Unassembled WGS sequence"/>
</dbReference>
<protein>
    <submittedName>
        <fullName evidence="1">Uncharacterized protein</fullName>
    </submittedName>
</protein>